<feature type="non-terminal residue" evidence="1">
    <location>
        <position position="1"/>
    </location>
</feature>
<comment type="caution">
    <text evidence="1">The sequence shown here is derived from an EMBL/GenBank/DDBJ whole genome shotgun (WGS) entry which is preliminary data.</text>
</comment>
<name>X1BPR7_9ZZZZ</name>
<organism evidence="1">
    <name type="scientific">marine sediment metagenome</name>
    <dbReference type="NCBI Taxonomy" id="412755"/>
    <lineage>
        <taxon>unclassified sequences</taxon>
        <taxon>metagenomes</taxon>
        <taxon>ecological metagenomes</taxon>
    </lineage>
</organism>
<accession>X1BPR7</accession>
<sequence length="47" mass="5247">DNRAEAWEDSLDAVVDNPLLDVNCFGCHHNTLGFFLFSHLYSYAATG</sequence>
<protein>
    <submittedName>
        <fullName evidence="1">Uncharacterized protein</fullName>
    </submittedName>
</protein>
<proteinExistence type="predicted"/>
<reference evidence="1" key="1">
    <citation type="journal article" date="2014" name="Front. Microbiol.">
        <title>High frequency of phylogenetically diverse reductive dehalogenase-homologous genes in deep subseafloor sedimentary metagenomes.</title>
        <authorList>
            <person name="Kawai M."/>
            <person name="Futagami T."/>
            <person name="Toyoda A."/>
            <person name="Takaki Y."/>
            <person name="Nishi S."/>
            <person name="Hori S."/>
            <person name="Arai W."/>
            <person name="Tsubouchi T."/>
            <person name="Morono Y."/>
            <person name="Uchiyama I."/>
            <person name="Ito T."/>
            <person name="Fujiyama A."/>
            <person name="Inagaki F."/>
            <person name="Takami H."/>
        </authorList>
    </citation>
    <scope>NUCLEOTIDE SEQUENCE</scope>
    <source>
        <strain evidence="1">Expedition CK06-06</strain>
    </source>
</reference>
<evidence type="ECO:0000313" key="1">
    <source>
        <dbReference type="EMBL" id="GAG86063.1"/>
    </source>
</evidence>
<dbReference type="EMBL" id="BART01012845">
    <property type="protein sequence ID" value="GAG86063.1"/>
    <property type="molecule type" value="Genomic_DNA"/>
</dbReference>
<gene>
    <name evidence="1" type="ORF">S01H4_26581</name>
</gene>
<dbReference type="AlphaFoldDB" id="X1BPR7"/>